<evidence type="ECO:0000313" key="5">
    <source>
        <dbReference type="Proteomes" id="UP001055804"/>
    </source>
</evidence>
<comment type="caution">
    <text evidence="4">The sequence shown here is derived from an EMBL/GenBank/DDBJ whole genome shotgun (WGS) entry which is preliminary data.</text>
</comment>
<proteinExistence type="predicted"/>
<evidence type="ECO:0000313" key="4">
    <source>
        <dbReference type="EMBL" id="MCP1335225.1"/>
    </source>
</evidence>
<dbReference type="GO" id="GO:0003839">
    <property type="term" value="F:gamma-glutamylcyclotransferase activity"/>
    <property type="evidence" value="ECO:0007669"/>
    <property type="project" value="InterPro"/>
</dbReference>
<dbReference type="PANTHER" id="PTHR12935">
    <property type="entry name" value="GAMMA-GLUTAMYLCYCLOTRANSFERASE"/>
    <property type="match status" value="1"/>
</dbReference>
<organism evidence="4 5">
    <name type="scientific">Futiania mangrovi</name>
    <dbReference type="NCBI Taxonomy" id="2959716"/>
    <lineage>
        <taxon>Bacteria</taxon>
        <taxon>Pseudomonadati</taxon>
        <taxon>Pseudomonadota</taxon>
        <taxon>Alphaproteobacteria</taxon>
        <taxon>Futianiales</taxon>
        <taxon>Futianiaceae</taxon>
        <taxon>Futiania</taxon>
    </lineage>
</organism>
<evidence type="ECO:0000256" key="3">
    <source>
        <dbReference type="PIRSR" id="PIRSR617939-2"/>
    </source>
</evidence>
<sequence length="140" mass="15493">MGLYFAYGSNLLRRQMAERCPAARGLTVARLEGWRFLINERGVATIAPADGQTVIGALWELTGACEAALDRFEGVADGKYEKRIVPVIADSGTRHDALTYVDLRRTHGKPYPGYLDTRVLPGAREWGLPAPYLAMLEAWL</sequence>
<dbReference type="Gene3D" id="3.10.490.10">
    <property type="entry name" value="Gamma-glutamyl cyclotransferase-like"/>
    <property type="match status" value="1"/>
</dbReference>
<feature type="binding site" evidence="3">
    <location>
        <position position="114"/>
    </location>
    <ligand>
        <name>substrate</name>
    </ligand>
</feature>
<dbReference type="Pfam" id="PF13772">
    <property type="entry name" value="AIG2_2"/>
    <property type="match status" value="1"/>
</dbReference>
<keyword evidence="1" id="KW-0456">Lyase</keyword>
<evidence type="ECO:0000256" key="2">
    <source>
        <dbReference type="PIRSR" id="PIRSR617939-1"/>
    </source>
</evidence>
<evidence type="ECO:0000256" key="1">
    <source>
        <dbReference type="ARBA" id="ARBA00023239"/>
    </source>
</evidence>
<dbReference type="Proteomes" id="UP001055804">
    <property type="component" value="Unassembled WGS sequence"/>
</dbReference>
<reference evidence="4" key="1">
    <citation type="submission" date="2022-06" db="EMBL/GenBank/DDBJ databases">
        <title>Isolation and Genomics of Futiania mangrovii gen. nov., sp. nov., a Rare and Metabolically-versatile member in the Class Alphaproteobacteria.</title>
        <authorList>
            <person name="Liu L."/>
            <person name="Huang W.-C."/>
            <person name="Pan J."/>
            <person name="Li J."/>
            <person name="Huang Y."/>
            <person name="Du H."/>
            <person name="Liu Y."/>
            <person name="Li M."/>
        </authorList>
    </citation>
    <scope>NUCLEOTIDE SEQUENCE</scope>
    <source>
        <strain evidence="4">FT118</strain>
    </source>
</reference>
<dbReference type="InterPro" id="IPR017939">
    <property type="entry name" value="G-Glutamylcylcotransferase"/>
</dbReference>
<gene>
    <name evidence="4" type="ORF">NJQ99_02275</name>
</gene>
<protein>
    <submittedName>
        <fullName evidence="4">Gamma-glutamylcyclotransferase</fullName>
    </submittedName>
</protein>
<dbReference type="InterPro" id="IPR036568">
    <property type="entry name" value="GGCT-like_sf"/>
</dbReference>
<accession>A0A9J6PA33</accession>
<dbReference type="EMBL" id="JAMZFT010000001">
    <property type="protein sequence ID" value="MCP1335225.1"/>
    <property type="molecule type" value="Genomic_DNA"/>
</dbReference>
<dbReference type="SUPFAM" id="SSF110857">
    <property type="entry name" value="Gamma-glutamyl cyclotransferase-like"/>
    <property type="match status" value="1"/>
</dbReference>
<feature type="binding site" evidence="3">
    <location>
        <begin position="4"/>
        <end position="9"/>
    </location>
    <ligand>
        <name>substrate</name>
    </ligand>
</feature>
<feature type="active site" description="Proton acceptor" evidence="2">
    <location>
        <position position="73"/>
    </location>
</feature>
<name>A0A9J6PA33_9PROT</name>
<dbReference type="AlphaFoldDB" id="A0A9J6PA33"/>
<dbReference type="PANTHER" id="PTHR12935:SF0">
    <property type="entry name" value="GAMMA-GLUTAMYLCYCLOTRANSFERASE"/>
    <property type="match status" value="1"/>
</dbReference>
<keyword evidence="5" id="KW-1185">Reference proteome</keyword>
<dbReference type="CDD" id="cd06661">
    <property type="entry name" value="GGCT_like"/>
    <property type="match status" value="1"/>
</dbReference>
<dbReference type="InterPro" id="IPR013024">
    <property type="entry name" value="GGCT-like"/>
</dbReference>
<dbReference type="RefSeq" id="WP_269331176.1">
    <property type="nucleotide sequence ID" value="NZ_JAMZFT010000001.1"/>
</dbReference>